<evidence type="ECO:0000313" key="2">
    <source>
        <dbReference type="EMBL" id="MEY1661595.1"/>
    </source>
</evidence>
<feature type="chain" id="PRO_5046436629" evidence="1">
    <location>
        <begin position="31"/>
        <end position="356"/>
    </location>
</feature>
<keyword evidence="3" id="KW-1185">Reference proteome</keyword>
<reference evidence="2 3" key="1">
    <citation type="submission" date="2024-07" db="EMBL/GenBank/DDBJ databases">
        <authorList>
            <person name="Ren Q."/>
        </authorList>
    </citation>
    <scope>NUCLEOTIDE SEQUENCE [LARGE SCALE GENOMIC DNA]</scope>
    <source>
        <strain evidence="2 3">REN37</strain>
    </source>
</reference>
<evidence type="ECO:0000313" key="3">
    <source>
        <dbReference type="Proteomes" id="UP001562065"/>
    </source>
</evidence>
<comment type="caution">
    <text evidence="2">The sequence shown here is derived from an EMBL/GenBank/DDBJ whole genome shotgun (WGS) entry which is preliminary data.</text>
</comment>
<name>A0ABV4AFJ2_9GAMM</name>
<dbReference type="InterPro" id="IPR018642">
    <property type="entry name" value="DUF2066"/>
</dbReference>
<gene>
    <name evidence="2" type="ORF">AB5I84_05460</name>
</gene>
<dbReference type="RefSeq" id="WP_369454846.1">
    <property type="nucleotide sequence ID" value="NZ_JBGCUO010000001.1"/>
</dbReference>
<sequence>MTDSALPALALGRRVVSLLVLLLASSLALAAPVELPVPDRSDDARTAVLRQAMQQTLVRLTGSATPQQWSETAPMLEAPERWVAQFGYLGKPDALVLQVRFDEQELQRSLSEAGVPLWGSARPPVQMWLTSDRGDIHSAEADDDAFISALRQRAAFRGVLLSWPKMDGTDRERVSAADIRGRFDAPLRAAAERYGDGPVLAATYYPNGRPNLRWRLLNAQGDVAGGTLEAGNGTALAEKLADEIADRMAKVYAVRAGEAQTQPLQVQGVGGLAEFAALRSLVSGQAGVRAVAVERLKDDLVQLQVAFSGSSEQLQRMLLASGKLQACSPASGEAPLQPDADLLAPAPLRLCWRARG</sequence>
<protein>
    <submittedName>
        <fullName evidence="2">DUF2066 domain-containing protein</fullName>
    </submittedName>
</protein>
<keyword evidence="1" id="KW-0732">Signal</keyword>
<feature type="signal peptide" evidence="1">
    <location>
        <begin position="1"/>
        <end position="30"/>
    </location>
</feature>
<dbReference type="Pfam" id="PF09839">
    <property type="entry name" value="DUF2066"/>
    <property type="match status" value="1"/>
</dbReference>
<dbReference type="EMBL" id="JBGCUO010000001">
    <property type="protein sequence ID" value="MEY1661595.1"/>
    <property type="molecule type" value="Genomic_DNA"/>
</dbReference>
<evidence type="ECO:0000256" key="1">
    <source>
        <dbReference type="SAM" id="SignalP"/>
    </source>
</evidence>
<organism evidence="2 3">
    <name type="scientific">Isoalcanivorax beigongshangi</name>
    <dbReference type="NCBI Taxonomy" id="3238810"/>
    <lineage>
        <taxon>Bacteria</taxon>
        <taxon>Pseudomonadati</taxon>
        <taxon>Pseudomonadota</taxon>
        <taxon>Gammaproteobacteria</taxon>
        <taxon>Oceanospirillales</taxon>
        <taxon>Alcanivoracaceae</taxon>
        <taxon>Isoalcanivorax</taxon>
    </lineage>
</organism>
<proteinExistence type="predicted"/>
<dbReference type="Proteomes" id="UP001562065">
    <property type="component" value="Unassembled WGS sequence"/>
</dbReference>
<accession>A0ABV4AFJ2</accession>